<evidence type="ECO:0000256" key="1">
    <source>
        <dbReference type="SAM" id="MobiDB-lite"/>
    </source>
</evidence>
<evidence type="ECO:0000313" key="4">
    <source>
        <dbReference type="Proteomes" id="UP000001307"/>
    </source>
</evidence>
<sequence length="329" mass="37333">MDSSDEEWISVVSKSAKILRTKKQTELRRRSFSEIDKKISEKTPDAKLKLNFDMNLSSDDEIEFNFPQSFKKPENSKSQDRPEKVVMNDALPKPIESSQNNKKSSDEDVDELEAFFTKLKTPSRAVRPVSPDKDDFEDFIVSDSEDVGGEDIHHRATVNFNETTILNPDPVYSDDEEDNKENNTIIEIPSDPFSDSSDEFLRNITESAKKIRKKKEPKLPKFTAGVTPDSIRKIMKTNVRNERLNSPKTPKSNAERLIDRQLNRDFSPRKTPNKYTTPVKTPTIKKGGSVLCSGQSRSRRLTAGHGHSFKGITDNRVQATFTGHTALVK</sequence>
<accession>E4XNL4</accession>
<keyword evidence="4" id="KW-1185">Reference proteome</keyword>
<organism evidence="2">
    <name type="scientific">Oikopleura dioica</name>
    <name type="common">Tunicate</name>
    <dbReference type="NCBI Taxonomy" id="34765"/>
    <lineage>
        <taxon>Eukaryota</taxon>
        <taxon>Metazoa</taxon>
        <taxon>Chordata</taxon>
        <taxon>Tunicata</taxon>
        <taxon>Appendicularia</taxon>
        <taxon>Copelata</taxon>
        <taxon>Oikopleuridae</taxon>
        <taxon>Oikopleura</taxon>
    </lineage>
</organism>
<dbReference type="Proteomes" id="UP000011014">
    <property type="component" value="Unassembled WGS sequence"/>
</dbReference>
<dbReference type="Proteomes" id="UP000001307">
    <property type="component" value="Unassembled WGS sequence"/>
</dbReference>
<feature type="compositionally biased region" description="Basic and acidic residues" evidence="1">
    <location>
        <begin position="71"/>
        <end position="86"/>
    </location>
</feature>
<evidence type="ECO:0000313" key="2">
    <source>
        <dbReference type="EMBL" id="CBY11452.1"/>
    </source>
</evidence>
<dbReference type="AlphaFoldDB" id="E4XNL4"/>
<name>E4XNL4_OIKDI</name>
<protein>
    <submittedName>
        <fullName evidence="2">Uncharacterized protein</fullName>
    </submittedName>
</protein>
<evidence type="ECO:0000313" key="3">
    <source>
        <dbReference type="EMBL" id="CBY38102.1"/>
    </source>
</evidence>
<dbReference type="EMBL" id="FN653085">
    <property type="protein sequence ID" value="CBY11452.1"/>
    <property type="molecule type" value="Genomic_DNA"/>
</dbReference>
<dbReference type="InParanoid" id="E4XNL4"/>
<proteinExistence type="predicted"/>
<feature type="region of interest" description="Disordered" evidence="1">
    <location>
        <begin position="65"/>
        <end position="109"/>
    </location>
</feature>
<gene>
    <name evidence="2" type="ORF">GSOID_T00016612001</name>
    <name evidence="3" type="ORF">GSOID_T00031610001</name>
</gene>
<dbReference type="EMBL" id="FN655132">
    <property type="protein sequence ID" value="CBY38102.1"/>
    <property type="molecule type" value="Genomic_DNA"/>
</dbReference>
<reference evidence="2" key="1">
    <citation type="journal article" date="2010" name="Science">
        <title>Plasticity of animal genome architecture unmasked by rapid evolution of a pelagic tunicate.</title>
        <authorList>
            <person name="Denoeud F."/>
            <person name="Henriet S."/>
            <person name="Mungpakdee S."/>
            <person name="Aury J.M."/>
            <person name="Da Silva C."/>
            <person name="Brinkmann H."/>
            <person name="Mikhaleva J."/>
            <person name="Olsen L.C."/>
            <person name="Jubin C."/>
            <person name="Canestro C."/>
            <person name="Bouquet J.M."/>
            <person name="Danks G."/>
            <person name="Poulain J."/>
            <person name="Campsteijn C."/>
            <person name="Adamski M."/>
            <person name="Cross I."/>
            <person name="Yadetie F."/>
            <person name="Muffato M."/>
            <person name="Louis A."/>
            <person name="Butcher S."/>
            <person name="Tsagkogeorga G."/>
            <person name="Konrad A."/>
            <person name="Singh S."/>
            <person name="Jensen M.F."/>
            <person name="Cong E.H."/>
            <person name="Eikeseth-Otteraa H."/>
            <person name="Noel B."/>
            <person name="Anthouard V."/>
            <person name="Porcel B.M."/>
            <person name="Kachouri-Lafond R."/>
            <person name="Nishino A."/>
            <person name="Ugolini M."/>
            <person name="Chourrout P."/>
            <person name="Nishida H."/>
            <person name="Aasland R."/>
            <person name="Huzurbazar S."/>
            <person name="Westhof E."/>
            <person name="Delsuc F."/>
            <person name="Lehrach H."/>
            <person name="Reinhardt R."/>
            <person name="Weissenbach J."/>
            <person name="Roy S.W."/>
            <person name="Artiguenave F."/>
            <person name="Postlethwait J.H."/>
            <person name="Manak J.R."/>
            <person name="Thompson E.M."/>
            <person name="Jaillon O."/>
            <person name="Du Pasquier L."/>
            <person name="Boudinot P."/>
            <person name="Liberles D.A."/>
            <person name="Volff J.N."/>
            <person name="Philippe H."/>
            <person name="Lenhard B."/>
            <person name="Roest Crollius H."/>
            <person name="Wincker P."/>
            <person name="Chourrout D."/>
        </authorList>
    </citation>
    <scope>NUCLEOTIDE SEQUENCE [LARGE SCALE GENOMIC DNA]</scope>
</reference>